<dbReference type="EMBL" id="HBUF01460963">
    <property type="protein sequence ID" value="CAG6744162.1"/>
    <property type="molecule type" value="Transcribed_RNA"/>
</dbReference>
<evidence type="ECO:0000313" key="2">
    <source>
        <dbReference type="EMBL" id="CAG6744162.1"/>
    </source>
</evidence>
<dbReference type="EMBL" id="HBUF01460964">
    <property type="protein sequence ID" value="CAG6744163.1"/>
    <property type="molecule type" value="Transcribed_RNA"/>
</dbReference>
<organism evidence="2">
    <name type="scientific">Cacopsylla melanoneura</name>
    <dbReference type="NCBI Taxonomy" id="428564"/>
    <lineage>
        <taxon>Eukaryota</taxon>
        <taxon>Metazoa</taxon>
        <taxon>Ecdysozoa</taxon>
        <taxon>Arthropoda</taxon>
        <taxon>Hexapoda</taxon>
        <taxon>Insecta</taxon>
        <taxon>Pterygota</taxon>
        <taxon>Neoptera</taxon>
        <taxon>Paraneoptera</taxon>
        <taxon>Hemiptera</taxon>
        <taxon>Sternorrhyncha</taxon>
        <taxon>Psylloidea</taxon>
        <taxon>Psyllidae</taxon>
        <taxon>Psyllinae</taxon>
        <taxon>Cacopsylla</taxon>
    </lineage>
</organism>
<proteinExistence type="predicted"/>
<dbReference type="EMBL" id="HBUF01281346">
    <property type="protein sequence ID" value="CAG6687381.1"/>
    <property type="molecule type" value="Transcribed_RNA"/>
</dbReference>
<dbReference type="PANTHER" id="PTHR33936:SF25">
    <property type="entry name" value="C2H2-TYPE DOMAIN-CONTAINING PROTEIN"/>
    <property type="match status" value="1"/>
</dbReference>
<name>A0A8D9E8C1_9HEMI</name>
<dbReference type="PANTHER" id="PTHR33936">
    <property type="entry name" value="PROTEIN CBG17840"/>
    <property type="match status" value="1"/>
</dbReference>
<evidence type="ECO:0000259" key="1">
    <source>
        <dbReference type="PROSITE" id="PS00028"/>
    </source>
</evidence>
<dbReference type="InterPro" id="IPR052797">
    <property type="entry name" value="RegFact_GeneExpr_CellDeath"/>
</dbReference>
<reference evidence="2" key="1">
    <citation type="submission" date="2021-05" db="EMBL/GenBank/DDBJ databases">
        <authorList>
            <person name="Alioto T."/>
            <person name="Alioto T."/>
            <person name="Gomez Garrido J."/>
        </authorList>
    </citation>
    <scope>NUCLEOTIDE SEQUENCE</scope>
</reference>
<dbReference type="AlphaFoldDB" id="A0A8D9E8C1"/>
<protein>
    <recommendedName>
        <fullName evidence="1">C2H2-type domain-containing protein</fullName>
    </recommendedName>
</protein>
<sequence>MKHIPKCTGYKSTGRHKTKCLVEGCTLLFIHKTLLIDHIKVAHPEVKVQPKVVETFQSAQEFNAWKDNEEEQTFSHYVSHCGQKSGIGSKNKIYYLYCQHDSTPEKVHSKLIKGRASNSKGKVKKGQCCISKMKYWSTENGSIHVEYYPTHNHRLCADDYVHHPLPSAMNTLINDQISTGKK</sequence>
<feature type="domain" description="C2H2-type" evidence="1">
    <location>
        <begin position="20"/>
        <end position="43"/>
    </location>
</feature>
<dbReference type="PROSITE" id="PS00028">
    <property type="entry name" value="ZINC_FINGER_C2H2_1"/>
    <property type="match status" value="1"/>
</dbReference>
<accession>A0A8D9E8C1</accession>
<dbReference type="InterPro" id="IPR013087">
    <property type="entry name" value="Znf_C2H2_type"/>
</dbReference>